<dbReference type="Proteomes" id="UP000664132">
    <property type="component" value="Unassembled WGS sequence"/>
</dbReference>
<organism evidence="4 5">
    <name type="scientific">Cadophora malorum</name>
    <dbReference type="NCBI Taxonomy" id="108018"/>
    <lineage>
        <taxon>Eukaryota</taxon>
        <taxon>Fungi</taxon>
        <taxon>Dikarya</taxon>
        <taxon>Ascomycota</taxon>
        <taxon>Pezizomycotina</taxon>
        <taxon>Leotiomycetes</taxon>
        <taxon>Helotiales</taxon>
        <taxon>Ploettnerulaceae</taxon>
        <taxon>Cadophora</taxon>
    </lineage>
</organism>
<dbReference type="SUPFAM" id="SSF55729">
    <property type="entry name" value="Acyl-CoA N-acyltransferases (Nat)"/>
    <property type="match status" value="1"/>
</dbReference>
<dbReference type="FunFam" id="3.40.630.30:FF:000080">
    <property type="entry name" value="Siderophore biosynthesis acetylase AceI, putative"/>
    <property type="match status" value="1"/>
</dbReference>
<dbReference type="GO" id="GO:0016410">
    <property type="term" value="F:N-acyltransferase activity"/>
    <property type="evidence" value="ECO:0007669"/>
    <property type="project" value="TreeGrafter"/>
</dbReference>
<dbReference type="Gene3D" id="3.40.630.30">
    <property type="match status" value="1"/>
</dbReference>
<feature type="compositionally biased region" description="Low complexity" evidence="2">
    <location>
        <begin position="28"/>
        <end position="38"/>
    </location>
</feature>
<comment type="similarity">
    <text evidence="1">Belongs to the lysine N-acyltransferase MbtK family.</text>
</comment>
<sequence length="446" mass="50292">MTSQPTYPLVKLPHPFLTSYRITTSSSTPTTLSLNLDSQPSNGQTPPEPLHNPNLTFLPLTSRPSTSIPPASDNSLWARAYRSPSTTFAWTETSPPSLAQIWNLIHAIYLSSPGNEYFRLSLTGRSSGTIRTELLVTGLGITHPQPWPGKAIDPAFAPTPDSKDEILILRSAFWQGAASPFGPRPIWTLGEGTSGPLRKPISSYPLMPESYTQTMKFPTEPIYARHPIRRPKPHPGSVCYSRYIPELDEHFSLEAVDWQDDEHLALFNKWQNDPRVAAGWNETGTLDEHRAYLRRLGEDPHVLCLFGRFEGRRFAYFELYWATEDHYGAHYSSSPYDRGRHSLVGDSTFRGSKRVNAWYSSCIHYCFLDDPRTANVVGEPKATGGTILSYENSQGLTIGKYVDLGHKRSVHSVCSREKWFQLCPIWWDGREKPLESADRAAWNAKL</sequence>
<dbReference type="SMART" id="SM01006">
    <property type="entry name" value="AlcB"/>
    <property type="match status" value="1"/>
</dbReference>
<keyword evidence="5" id="KW-1185">Reference proteome</keyword>
<reference evidence="4" key="1">
    <citation type="submission" date="2021-02" db="EMBL/GenBank/DDBJ databases">
        <title>Genome sequence Cadophora malorum strain M34.</title>
        <authorList>
            <person name="Stefanovic E."/>
            <person name="Vu D."/>
            <person name="Scully C."/>
            <person name="Dijksterhuis J."/>
            <person name="Roader J."/>
            <person name="Houbraken J."/>
        </authorList>
    </citation>
    <scope>NUCLEOTIDE SEQUENCE</scope>
    <source>
        <strain evidence="4">M34</strain>
    </source>
</reference>
<feature type="domain" description="Acyltransferase MbtK/IucB-like conserved" evidence="3">
    <location>
        <begin position="254"/>
        <end position="303"/>
    </location>
</feature>
<dbReference type="PANTHER" id="PTHR31438:SF6">
    <property type="entry name" value="BIOSYNTHESIS ACETYLASE ACEI, PUTATIVE (AFU_ORTHOLOGUE AFUA_3G03400)-RELATED"/>
    <property type="match status" value="1"/>
</dbReference>
<feature type="compositionally biased region" description="Polar residues" evidence="2">
    <location>
        <begin position="62"/>
        <end position="73"/>
    </location>
</feature>
<evidence type="ECO:0000256" key="1">
    <source>
        <dbReference type="ARBA" id="ARBA00009893"/>
    </source>
</evidence>
<evidence type="ECO:0000256" key="2">
    <source>
        <dbReference type="SAM" id="MobiDB-lite"/>
    </source>
</evidence>
<proteinExistence type="inferred from homology"/>
<dbReference type="AlphaFoldDB" id="A0A8H7WBR0"/>
<dbReference type="EMBL" id="JAFJYH010000058">
    <property type="protein sequence ID" value="KAG4421907.1"/>
    <property type="molecule type" value="Genomic_DNA"/>
</dbReference>
<dbReference type="PANTHER" id="PTHR31438">
    <property type="entry name" value="LYSINE N-ACYLTRANSFERASE C17G9.06C-RELATED"/>
    <property type="match status" value="1"/>
</dbReference>
<evidence type="ECO:0000313" key="5">
    <source>
        <dbReference type="Proteomes" id="UP000664132"/>
    </source>
</evidence>
<dbReference type="GO" id="GO:0019290">
    <property type="term" value="P:siderophore biosynthetic process"/>
    <property type="evidence" value="ECO:0007669"/>
    <property type="project" value="InterPro"/>
</dbReference>
<feature type="region of interest" description="Disordered" evidence="2">
    <location>
        <begin position="28"/>
        <end position="73"/>
    </location>
</feature>
<evidence type="ECO:0000259" key="3">
    <source>
        <dbReference type="SMART" id="SM01006"/>
    </source>
</evidence>
<evidence type="ECO:0000313" key="4">
    <source>
        <dbReference type="EMBL" id="KAG4421907.1"/>
    </source>
</evidence>
<dbReference type="InterPro" id="IPR019432">
    <property type="entry name" value="Acyltransferase_MbtK/IucB-like"/>
</dbReference>
<name>A0A8H7WBR0_9HELO</name>
<gene>
    <name evidence="4" type="ORF">IFR04_005019</name>
</gene>
<dbReference type="Pfam" id="PF13523">
    <property type="entry name" value="Acetyltransf_8"/>
    <property type="match status" value="1"/>
</dbReference>
<comment type="caution">
    <text evidence="4">The sequence shown here is derived from an EMBL/GenBank/DDBJ whole genome shotgun (WGS) entry which is preliminary data.</text>
</comment>
<dbReference type="InterPro" id="IPR016181">
    <property type="entry name" value="Acyl_CoA_acyltransferase"/>
</dbReference>
<protein>
    <recommendedName>
        <fullName evidence="3">Acyltransferase MbtK/IucB-like conserved domain-containing protein</fullName>
    </recommendedName>
</protein>
<dbReference type="OrthoDB" id="4250781at2759"/>
<accession>A0A8H7WBR0</accession>